<protein>
    <recommendedName>
        <fullName evidence="3">PAS fold-containing protein</fullName>
    </recommendedName>
</protein>
<organism evidence="1 2">
    <name type="scientific">Marinospirillum alkaliphilum DSM 21637</name>
    <dbReference type="NCBI Taxonomy" id="1122209"/>
    <lineage>
        <taxon>Bacteria</taxon>
        <taxon>Pseudomonadati</taxon>
        <taxon>Pseudomonadota</taxon>
        <taxon>Gammaproteobacteria</taxon>
        <taxon>Oceanospirillales</taxon>
        <taxon>Oceanospirillaceae</taxon>
        <taxon>Marinospirillum</taxon>
    </lineage>
</organism>
<dbReference type="OrthoDB" id="271452at2"/>
<dbReference type="RefSeq" id="WP_072325867.1">
    <property type="nucleotide sequence ID" value="NZ_FPJW01000005.1"/>
</dbReference>
<proteinExistence type="predicted"/>
<reference evidence="1 2" key="1">
    <citation type="submission" date="2016-11" db="EMBL/GenBank/DDBJ databases">
        <authorList>
            <person name="Jaros S."/>
            <person name="Januszkiewicz K."/>
            <person name="Wedrychowicz H."/>
        </authorList>
    </citation>
    <scope>NUCLEOTIDE SEQUENCE [LARGE SCALE GENOMIC DNA]</scope>
    <source>
        <strain evidence="1 2">DSM 21637</strain>
    </source>
</reference>
<gene>
    <name evidence="1" type="ORF">SAMN02745752_01629</name>
</gene>
<dbReference type="EMBL" id="FPJW01000005">
    <property type="protein sequence ID" value="SFX42914.1"/>
    <property type="molecule type" value="Genomic_DNA"/>
</dbReference>
<evidence type="ECO:0000313" key="2">
    <source>
        <dbReference type="Proteomes" id="UP000182350"/>
    </source>
</evidence>
<dbReference type="AlphaFoldDB" id="A0A1K1WZV6"/>
<dbReference type="STRING" id="1122209.SAMN02745752_01629"/>
<evidence type="ECO:0000313" key="1">
    <source>
        <dbReference type="EMBL" id="SFX42914.1"/>
    </source>
</evidence>
<dbReference type="Proteomes" id="UP000182350">
    <property type="component" value="Unassembled WGS sequence"/>
</dbReference>
<name>A0A1K1WZV6_9GAMM</name>
<evidence type="ECO:0008006" key="3">
    <source>
        <dbReference type="Google" id="ProtNLM"/>
    </source>
</evidence>
<sequence length="195" mass="22111">MSQPVTENQSLEQALETVTLTVDADNYILSLSSNWEAVAAAGNAADSLACQKVIGKPLHEFISSDTTRMYVETCLKLCRLKKATLFRPYRCDSTTHKRFMELQLTPLDNQVVEMKHFLLKQEPFETPLHFEDISHDAHALPQLLRCSMCNKVRPIQGDHWSAPEHYQTGSGSTPVIHTICPDCNGMVWQKRSRPR</sequence>
<keyword evidence="2" id="KW-1185">Reference proteome</keyword>
<accession>A0A1K1WZV6</accession>